<dbReference type="InterPro" id="IPR018062">
    <property type="entry name" value="HTH_AraC-typ_CS"/>
</dbReference>
<keyword evidence="6" id="KW-1185">Reference proteome</keyword>
<dbReference type="InterPro" id="IPR020449">
    <property type="entry name" value="Tscrpt_reg_AraC-type_HTH"/>
</dbReference>
<dbReference type="RefSeq" id="WP_344774542.1">
    <property type="nucleotide sequence ID" value="NZ_BAABBX010000007.1"/>
</dbReference>
<proteinExistence type="predicted"/>
<dbReference type="CDD" id="cd03137">
    <property type="entry name" value="GATase1_AraC_1"/>
    <property type="match status" value="1"/>
</dbReference>
<reference evidence="6" key="1">
    <citation type="journal article" date="2019" name="Int. J. Syst. Evol. Microbiol.">
        <title>The Global Catalogue of Microorganisms (GCM) 10K type strain sequencing project: providing services to taxonomists for standard genome sequencing and annotation.</title>
        <authorList>
            <consortium name="The Broad Institute Genomics Platform"/>
            <consortium name="The Broad Institute Genome Sequencing Center for Infectious Disease"/>
            <person name="Wu L."/>
            <person name="Ma J."/>
        </authorList>
    </citation>
    <scope>NUCLEOTIDE SEQUENCE [LARGE SCALE GENOMIC DNA]</scope>
    <source>
        <strain evidence="6">JCM 17593</strain>
    </source>
</reference>
<dbReference type="InterPro" id="IPR009057">
    <property type="entry name" value="Homeodomain-like_sf"/>
</dbReference>
<comment type="caution">
    <text evidence="5">The sequence shown here is derived from an EMBL/GenBank/DDBJ whole genome shotgun (WGS) entry which is preliminary data.</text>
</comment>
<dbReference type="InterPro" id="IPR018060">
    <property type="entry name" value="HTH_AraC"/>
</dbReference>
<evidence type="ECO:0000259" key="4">
    <source>
        <dbReference type="PROSITE" id="PS01124"/>
    </source>
</evidence>
<evidence type="ECO:0000256" key="2">
    <source>
        <dbReference type="ARBA" id="ARBA00023125"/>
    </source>
</evidence>
<evidence type="ECO:0000313" key="6">
    <source>
        <dbReference type="Proteomes" id="UP001500213"/>
    </source>
</evidence>
<organism evidence="5 6">
    <name type="scientific">Gryllotalpicola kribbensis</name>
    <dbReference type="NCBI Taxonomy" id="993084"/>
    <lineage>
        <taxon>Bacteria</taxon>
        <taxon>Bacillati</taxon>
        <taxon>Actinomycetota</taxon>
        <taxon>Actinomycetes</taxon>
        <taxon>Micrococcales</taxon>
        <taxon>Microbacteriaceae</taxon>
        <taxon>Gryllotalpicola</taxon>
    </lineage>
</organism>
<dbReference type="Pfam" id="PF12833">
    <property type="entry name" value="HTH_18"/>
    <property type="match status" value="1"/>
</dbReference>
<dbReference type="PROSITE" id="PS00041">
    <property type="entry name" value="HTH_ARAC_FAMILY_1"/>
    <property type="match status" value="1"/>
</dbReference>
<gene>
    <name evidence="5" type="ORF">GCM10022288_10400</name>
</gene>
<sequence>MHTVVALALPDAIAFDLATAVETFGRVTLPDGRPAYRVIVAGTAPTVDAGPLRIATGVGLEALERADTIIVPGRNEAAAPVPDGVAEALRAAAAAGTRIASICVGAFVLAETGLLDGQRATTHWLATDLLARRYPRVIVEPEVLYTDNGRILTSAGAAAGLDLCLHMIRRDLGAAVAAHASRLAVAPLHRTGGQAQFIVRNPPTYRTATLEDVLVWIEENAHRPLTLAGIATAAHTSIRTLTRRFHQETGQAPMEWVTGVRIRHAQELLETTDHSIERIARQVGFSSPSTFREQFRRAAQVTPSEYRATFSGYPPHDNDKTTR</sequence>
<dbReference type="Gene3D" id="3.40.50.880">
    <property type="match status" value="1"/>
</dbReference>
<keyword evidence="3" id="KW-0804">Transcription</keyword>
<dbReference type="InterPro" id="IPR029062">
    <property type="entry name" value="Class_I_gatase-like"/>
</dbReference>
<dbReference type="PRINTS" id="PR00032">
    <property type="entry name" value="HTHARAC"/>
</dbReference>
<evidence type="ECO:0000256" key="1">
    <source>
        <dbReference type="ARBA" id="ARBA00023015"/>
    </source>
</evidence>
<dbReference type="SUPFAM" id="SSF46689">
    <property type="entry name" value="Homeodomain-like"/>
    <property type="match status" value="2"/>
</dbReference>
<keyword evidence="1" id="KW-0805">Transcription regulation</keyword>
<dbReference type="InterPro" id="IPR052158">
    <property type="entry name" value="INH-QAR"/>
</dbReference>
<dbReference type="Gene3D" id="1.10.10.60">
    <property type="entry name" value="Homeodomain-like"/>
    <property type="match status" value="2"/>
</dbReference>
<evidence type="ECO:0000256" key="3">
    <source>
        <dbReference type="ARBA" id="ARBA00023163"/>
    </source>
</evidence>
<dbReference type="Pfam" id="PF01965">
    <property type="entry name" value="DJ-1_PfpI"/>
    <property type="match status" value="1"/>
</dbReference>
<dbReference type="PROSITE" id="PS01124">
    <property type="entry name" value="HTH_ARAC_FAMILY_2"/>
    <property type="match status" value="1"/>
</dbReference>
<dbReference type="EMBL" id="BAABBX010000007">
    <property type="protein sequence ID" value="GAA4186589.1"/>
    <property type="molecule type" value="Genomic_DNA"/>
</dbReference>
<protein>
    <submittedName>
        <fullName evidence="5">Helix-turn-helix domain-containing protein</fullName>
    </submittedName>
</protein>
<dbReference type="PANTHER" id="PTHR43130">
    <property type="entry name" value="ARAC-FAMILY TRANSCRIPTIONAL REGULATOR"/>
    <property type="match status" value="1"/>
</dbReference>
<feature type="domain" description="HTH araC/xylS-type" evidence="4">
    <location>
        <begin position="211"/>
        <end position="309"/>
    </location>
</feature>
<dbReference type="SUPFAM" id="SSF52317">
    <property type="entry name" value="Class I glutamine amidotransferase-like"/>
    <property type="match status" value="1"/>
</dbReference>
<evidence type="ECO:0000313" key="5">
    <source>
        <dbReference type="EMBL" id="GAA4186589.1"/>
    </source>
</evidence>
<dbReference type="SMART" id="SM00342">
    <property type="entry name" value="HTH_ARAC"/>
    <property type="match status" value="1"/>
</dbReference>
<dbReference type="Proteomes" id="UP001500213">
    <property type="component" value="Unassembled WGS sequence"/>
</dbReference>
<name>A0ABP8AMV6_9MICO</name>
<dbReference type="InterPro" id="IPR002818">
    <property type="entry name" value="DJ-1/PfpI"/>
</dbReference>
<dbReference type="PANTHER" id="PTHR43130:SF3">
    <property type="entry name" value="HTH-TYPE TRANSCRIPTIONAL REGULATOR RV1931C"/>
    <property type="match status" value="1"/>
</dbReference>
<accession>A0ABP8AMV6</accession>
<keyword evidence="2" id="KW-0238">DNA-binding</keyword>